<dbReference type="InterPro" id="IPR016197">
    <property type="entry name" value="Chromo-like_dom_sf"/>
</dbReference>
<keyword evidence="3" id="KW-1185">Reference proteome</keyword>
<reference evidence="2 3" key="1">
    <citation type="journal article" date="2016" name="Mol. Biol. Evol.">
        <title>Comparative Genomics of Early-Diverging Mushroom-Forming Fungi Provides Insights into the Origins of Lignocellulose Decay Capabilities.</title>
        <authorList>
            <person name="Nagy L.G."/>
            <person name="Riley R."/>
            <person name="Tritt A."/>
            <person name="Adam C."/>
            <person name="Daum C."/>
            <person name="Floudas D."/>
            <person name="Sun H."/>
            <person name="Yadav J.S."/>
            <person name="Pangilinan J."/>
            <person name="Larsson K.H."/>
            <person name="Matsuura K."/>
            <person name="Barry K."/>
            <person name="Labutti K."/>
            <person name="Kuo R."/>
            <person name="Ohm R.A."/>
            <person name="Bhattacharya S.S."/>
            <person name="Shirouzu T."/>
            <person name="Yoshinaga Y."/>
            <person name="Martin F.M."/>
            <person name="Grigoriev I.V."/>
            <person name="Hibbett D.S."/>
        </authorList>
    </citation>
    <scope>NUCLEOTIDE SEQUENCE [LARGE SCALE GENOMIC DNA]</scope>
    <source>
        <strain evidence="2 3">CBS 109695</strain>
    </source>
</reference>
<sequence length="150" mass="16919">LPKHRARKLAPKFIGPFKVLAAWPATSDYDLALSAELVARNIHSRFHASLLRAFEANDDRLFPSRESKRFYDFGMPDDDEWLVDEVFGHRVGSTGVEFAVRWTAGDTTWEPYANVDELEALDQYFALQGVQSVHDLEPSTRRAPAAAAAR</sequence>
<organism evidence="2 3">
    <name type="scientific">Athelia psychrophila</name>
    <dbReference type="NCBI Taxonomy" id="1759441"/>
    <lineage>
        <taxon>Eukaryota</taxon>
        <taxon>Fungi</taxon>
        <taxon>Dikarya</taxon>
        <taxon>Basidiomycota</taxon>
        <taxon>Agaricomycotina</taxon>
        <taxon>Agaricomycetes</taxon>
        <taxon>Agaricomycetidae</taxon>
        <taxon>Atheliales</taxon>
        <taxon>Atheliaceae</taxon>
        <taxon>Athelia</taxon>
    </lineage>
</organism>
<gene>
    <name evidence="2" type="ORF">FIBSPDRAFT_708634</name>
</gene>
<protein>
    <recommendedName>
        <fullName evidence="1">Tf2-1-like SH3-like domain-containing protein</fullName>
    </recommendedName>
</protein>
<dbReference type="SUPFAM" id="SSF54160">
    <property type="entry name" value="Chromo domain-like"/>
    <property type="match status" value="1"/>
</dbReference>
<dbReference type="Gene3D" id="2.40.50.40">
    <property type="match status" value="1"/>
</dbReference>
<dbReference type="Proteomes" id="UP000076532">
    <property type="component" value="Unassembled WGS sequence"/>
</dbReference>
<feature type="non-terminal residue" evidence="2">
    <location>
        <position position="150"/>
    </location>
</feature>
<dbReference type="InterPro" id="IPR056924">
    <property type="entry name" value="SH3_Tf2-1"/>
</dbReference>
<dbReference type="Pfam" id="PF24626">
    <property type="entry name" value="SH3_Tf2-1"/>
    <property type="match status" value="1"/>
</dbReference>
<proteinExistence type="predicted"/>
<dbReference type="AlphaFoldDB" id="A0A165X8G0"/>
<accession>A0A165X8G0</accession>
<feature type="non-terminal residue" evidence="2">
    <location>
        <position position="1"/>
    </location>
</feature>
<dbReference type="EMBL" id="KV417725">
    <property type="protein sequence ID" value="KZP08305.1"/>
    <property type="molecule type" value="Genomic_DNA"/>
</dbReference>
<evidence type="ECO:0000259" key="1">
    <source>
        <dbReference type="Pfam" id="PF24626"/>
    </source>
</evidence>
<dbReference type="OrthoDB" id="3158924at2759"/>
<feature type="domain" description="Tf2-1-like SH3-like" evidence="1">
    <location>
        <begin position="4"/>
        <end position="54"/>
    </location>
</feature>
<name>A0A165X8G0_9AGAM</name>
<evidence type="ECO:0000313" key="2">
    <source>
        <dbReference type="EMBL" id="KZP08305.1"/>
    </source>
</evidence>
<evidence type="ECO:0000313" key="3">
    <source>
        <dbReference type="Proteomes" id="UP000076532"/>
    </source>
</evidence>
<dbReference type="STRING" id="436010.A0A165X8G0"/>